<comment type="caution">
    <text evidence="14">The sequence shown here is derived from an EMBL/GenBank/DDBJ whole genome shotgun (WGS) entry which is preliminary data.</text>
</comment>
<dbReference type="InterPro" id="IPR005130">
    <property type="entry name" value="Ser_deHydtase-like_asu"/>
</dbReference>
<evidence type="ECO:0000256" key="10">
    <source>
        <dbReference type="ARBA" id="ARBA00023239"/>
    </source>
</evidence>
<comment type="catalytic activity">
    <reaction evidence="12">
        <text>L-serine = pyruvate + NH4(+)</text>
        <dbReference type="Rhea" id="RHEA:19169"/>
        <dbReference type="ChEBI" id="CHEBI:15361"/>
        <dbReference type="ChEBI" id="CHEBI:28938"/>
        <dbReference type="ChEBI" id="CHEBI:33384"/>
        <dbReference type="EC" id="4.3.1.17"/>
    </reaction>
</comment>
<dbReference type="PANTHER" id="PTHR30182">
    <property type="entry name" value="L-SERINE DEHYDRATASE"/>
    <property type="match status" value="1"/>
</dbReference>
<comment type="cofactor">
    <cofactor evidence="1">
        <name>[4Fe-4S] cluster</name>
        <dbReference type="ChEBI" id="CHEBI:49883"/>
    </cofactor>
</comment>
<name>D2MPY3_9FIRM</name>
<evidence type="ECO:0000259" key="13">
    <source>
        <dbReference type="Pfam" id="PF03313"/>
    </source>
</evidence>
<dbReference type="GO" id="GO:0051539">
    <property type="term" value="F:4 iron, 4 sulfur cluster binding"/>
    <property type="evidence" value="ECO:0007669"/>
    <property type="project" value="UniProtKB-KW"/>
</dbReference>
<organism evidence="14 15">
    <name type="scientific">Bulleidia extructa W1219</name>
    <dbReference type="NCBI Taxonomy" id="679192"/>
    <lineage>
        <taxon>Bacteria</taxon>
        <taxon>Bacillati</taxon>
        <taxon>Bacillota</taxon>
        <taxon>Erysipelotrichia</taxon>
        <taxon>Erysipelotrichales</taxon>
        <taxon>Erysipelotrichaceae</taxon>
        <taxon>Bulleidia</taxon>
    </lineage>
</organism>
<dbReference type="STRING" id="679192.HMPREF9013_0373"/>
<feature type="domain" description="Serine dehydratase-like alpha subunit" evidence="13">
    <location>
        <begin position="53"/>
        <end position="285"/>
    </location>
</feature>
<keyword evidence="6" id="KW-0004">4Fe-4S</keyword>
<evidence type="ECO:0000256" key="7">
    <source>
        <dbReference type="ARBA" id="ARBA00022723"/>
    </source>
</evidence>
<keyword evidence="8" id="KW-0408">Iron</keyword>
<protein>
    <recommendedName>
        <fullName evidence="4">L-serine ammonia-lyase</fullName>
        <ecNumber evidence="4">4.3.1.17</ecNumber>
    </recommendedName>
    <alternativeName>
        <fullName evidence="11">L-serine deaminase</fullName>
    </alternativeName>
</protein>
<gene>
    <name evidence="14" type="ORF">HMPREF9013_0373</name>
</gene>
<evidence type="ECO:0000256" key="1">
    <source>
        <dbReference type="ARBA" id="ARBA00001966"/>
    </source>
</evidence>
<keyword evidence="5" id="KW-0312">Gluconeogenesis</keyword>
<accession>D2MPY3</accession>
<dbReference type="GO" id="GO:0003941">
    <property type="term" value="F:L-serine ammonia-lyase activity"/>
    <property type="evidence" value="ECO:0007669"/>
    <property type="project" value="UniProtKB-EC"/>
</dbReference>
<keyword evidence="15" id="KW-1185">Reference proteome</keyword>
<dbReference type="EMBL" id="ADFR01000014">
    <property type="protein sequence ID" value="EFC05436.1"/>
    <property type="molecule type" value="Genomic_DNA"/>
</dbReference>
<keyword evidence="10 14" id="KW-0456">Lyase</keyword>
<dbReference type="InterPro" id="IPR051318">
    <property type="entry name" value="Fe-S_L-Ser"/>
</dbReference>
<evidence type="ECO:0000256" key="8">
    <source>
        <dbReference type="ARBA" id="ARBA00023004"/>
    </source>
</evidence>
<comment type="pathway">
    <text evidence="2">Carbohydrate biosynthesis; gluconeogenesis.</text>
</comment>
<evidence type="ECO:0000256" key="11">
    <source>
        <dbReference type="ARBA" id="ARBA00041766"/>
    </source>
</evidence>
<reference evidence="15" key="1">
    <citation type="submission" date="2009-12" db="EMBL/GenBank/DDBJ databases">
        <title>Sequence of Clostridiales genomosp. BVAB3 str. UPII9-5.</title>
        <authorList>
            <person name="Madupu R."/>
            <person name="Durkin A.S."/>
            <person name="Torralba M."/>
            <person name="Methe B."/>
            <person name="Sutton G.G."/>
            <person name="Strausberg R.L."/>
            <person name="Nelson K.E."/>
        </authorList>
    </citation>
    <scope>NUCLEOTIDE SEQUENCE [LARGE SCALE GENOMIC DNA]</scope>
    <source>
        <strain evidence="15">W1219</strain>
    </source>
</reference>
<evidence type="ECO:0000256" key="2">
    <source>
        <dbReference type="ARBA" id="ARBA00004742"/>
    </source>
</evidence>
<evidence type="ECO:0000313" key="15">
    <source>
        <dbReference type="Proteomes" id="UP000005017"/>
    </source>
</evidence>
<sequence length="293" mass="32022">MGGGSIQVLEKHFDFNDEVYPEKNFNEIKTVLEKKQWDLLDYVLFYEPNILSYLKEVILAEVHSVSNGLRSEGLLPGNLKLARSAKDLFELAKGDERLQIMSYAYAANEENASMKTVVTAPTLGACGIIAALSYYLVVDQGYPVSTVAKALAVGGVFGNVIKQNATISGAVGGCQAEVGSAVSMACAMLAWIRKENLEVIESAAEIGMEHHLGLTCDPVQGYVMIPCIERNSQGIVRVFDSVHLATTLRKIKKGRIDFDTIVETMNETGRVMAVQLRETSEGGLAKFYKEPEC</sequence>
<evidence type="ECO:0000256" key="6">
    <source>
        <dbReference type="ARBA" id="ARBA00022485"/>
    </source>
</evidence>
<dbReference type="PANTHER" id="PTHR30182:SF1">
    <property type="entry name" value="L-SERINE DEHYDRATASE 1"/>
    <property type="match status" value="1"/>
</dbReference>
<keyword evidence="9" id="KW-0411">Iron-sulfur</keyword>
<evidence type="ECO:0000256" key="12">
    <source>
        <dbReference type="ARBA" id="ARBA00049406"/>
    </source>
</evidence>
<dbReference type="EC" id="4.3.1.17" evidence="4"/>
<evidence type="ECO:0000256" key="5">
    <source>
        <dbReference type="ARBA" id="ARBA00022432"/>
    </source>
</evidence>
<evidence type="ECO:0000256" key="4">
    <source>
        <dbReference type="ARBA" id="ARBA00012093"/>
    </source>
</evidence>
<dbReference type="GO" id="GO:0006094">
    <property type="term" value="P:gluconeogenesis"/>
    <property type="evidence" value="ECO:0007669"/>
    <property type="project" value="UniProtKB-KW"/>
</dbReference>
<dbReference type="eggNOG" id="COG1760">
    <property type="taxonomic scope" value="Bacteria"/>
</dbReference>
<keyword evidence="7" id="KW-0479">Metal-binding</keyword>
<evidence type="ECO:0000313" key="14">
    <source>
        <dbReference type="EMBL" id="EFC05436.1"/>
    </source>
</evidence>
<evidence type="ECO:0000256" key="3">
    <source>
        <dbReference type="ARBA" id="ARBA00008636"/>
    </source>
</evidence>
<dbReference type="GO" id="GO:0046872">
    <property type="term" value="F:metal ion binding"/>
    <property type="evidence" value="ECO:0007669"/>
    <property type="project" value="UniProtKB-KW"/>
</dbReference>
<evidence type="ECO:0000256" key="9">
    <source>
        <dbReference type="ARBA" id="ARBA00023014"/>
    </source>
</evidence>
<dbReference type="Pfam" id="PF03313">
    <property type="entry name" value="SDH_alpha"/>
    <property type="match status" value="1"/>
</dbReference>
<comment type="similarity">
    <text evidence="3">Belongs to the iron-sulfur dependent L-serine dehydratase family.</text>
</comment>
<proteinExistence type="inferred from homology"/>
<dbReference type="AlphaFoldDB" id="D2MPY3"/>
<dbReference type="Proteomes" id="UP000005017">
    <property type="component" value="Unassembled WGS sequence"/>
</dbReference>